<dbReference type="RefSeq" id="WP_223792018.1">
    <property type="nucleotide sequence ID" value="NZ_JAIOUQ010000013.1"/>
</dbReference>
<dbReference type="AlphaFoldDB" id="A0A8T5UW32"/>
<dbReference type="InterPro" id="IPR036105">
    <property type="entry name" value="DiNase_FeMo-co_biosyn_sf"/>
</dbReference>
<feature type="transmembrane region" description="Helical" evidence="7">
    <location>
        <begin position="84"/>
        <end position="102"/>
    </location>
</feature>
<evidence type="ECO:0000256" key="4">
    <source>
        <dbReference type="ARBA" id="ARBA00022692"/>
    </source>
</evidence>
<dbReference type="InterPro" id="IPR002524">
    <property type="entry name" value="Cation_efflux"/>
</dbReference>
<evidence type="ECO:0000259" key="10">
    <source>
        <dbReference type="Pfam" id="PF16916"/>
    </source>
</evidence>
<keyword evidence="4 7" id="KW-0812">Transmembrane</keyword>
<evidence type="ECO:0000256" key="5">
    <source>
        <dbReference type="ARBA" id="ARBA00022989"/>
    </source>
</evidence>
<evidence type="ECO:0000256" key="6">
    <source>
        <dbReference type="ARBA" id="ARBA00023136"/>
    </source>
</evidence>
<evidence type="ECO:0000256" key="1">
    <source>
        <dbReference type="ARBA" id="ARBA00004141"/>
    </source>
</evidence>
<dbReference type="EMBL" id="JAIOUQ010000013">
    <property type="protein sequence ID" value="MBZ2166467.1"/>
    <property type="molecule type" value="Genomic_DNA"/>
</dbReference>
<dbReference type="Gene3D" id="3.30.420.130">
    <property type="entry name" value="Dinitrogenase iron-molybdenum cofactor biosynthesis domain"/>
    <property type="match status" value="1"/>
</dbReference>
<feature type="transmembrane region" description="Helical" evidence="7">
    <location>
        <begin position="46"/>
        <end position="63"/>
    </location>
</feature>
<dbReference type="GO" id="GO:0008324">
    <property type="term" value="F:monoatomic cation transmembrane transporter activity"/>
    <property type="evidence" value="ECO:0007669"/>
    <property type="project" value="InterPro"/>
</dbReference>
<feature type="domain" description="Cation efflux protein cytoplasmic" evidence="10">
    <location>
        <begin position="213"/>
        <end position="291"/>
    </location>
</feature>
<evidence type="ECO:0000313" key="12">
    <source>
        <dbReference type="Proteomes" id="UP000825933"/>
    </source>
</evidence>
<dbReference type="Gene3D" id="1.20.1510.10">
    <property type="entry name" value="Cation efflux protein transmembrane domain"/>
    <property type="match status" value="1"/>
</dbReference>
<evidence type="ECO:0000259" key="9">
    <source>
        <dbReference type="Pfam" id="PF02579"/>
    </source>
</evidence>
<keyword evidence="12" id="KW-1185">Reference proteome</keyword>
<dbReference type="NCBIfam" id="TIGR01297">
    <property type="entry name" value="CDF"/>
    <property type="match status" value="1"/>
</dbReference>
<keyword evidence="5 7" id="KW-1133">Transmembrane helix</keyword>
<feature type="domain" description="Cation efflux protein transmembrane" evidence="8">
    <location>
        <begin position="17"/>
        <end position="209"/>
    </location>
</feature>
<keyword evidence="6 7" id="KW-0472">Membrane</keyword>
<evidence type="ECO:0000259" key="8">
    <source>
        <dbReference type="Pfam" id="PF01545"/>
    </source>
</evidence>
<dbReference type="Pfam" id="PF02579">
    <property type="entry name" value="Nitro_FeMo-Co"/>
    <property type="match status" value="1"/>
</dbReference>
<dbReference type="CDD" id="cd00851">
    <property type="entry name" value="MTH1175"/>
    <property type="match status" value="1"/>
</dbReference>
<dbReference type="InterPro" id="IPR036837">
    <property type="entry name" value="Cation_efflux_CTD_sf"/>
</dbReference>
<name>A0A8T5UW32_9EURY</name>
<feature type="transmembrane region" description="Helical" evidence="7">
    <location>
        <begin position="114"/>
        <end position="137"/>
    </location>
</feature>
<dbReference type="Pfam" id="PF16916">
    <property type="entry name" value="ZT_dimer"/>
    <property type="match status" value="1"/>
</dbReference>
<feature type="domain" description="Dinitrogenase iron-molybdenum cofactor biosynthesis" evidence="9">
    <location>
        <begin position="309"/>
        <end position="398"/>
    </location>
</feature>
<dbReference type="SUPFAM" id="SSF161111">
    <property type="entry name" value="Cation efflux protein transmembrane domain-like"/>
    <property type="match status" value="1"/>
</dbReference>
<evidence type="ECO:0000256" key="7">
    <source>
        <dbReference type="SAM" id="Phobius"/>
    </source>
</evidence>
<feature type="transmembrane region" description="Helical" evidence="7">
    <location>
        <begin position="21"/>
        <end position="40"/>
    </location>
</feature>
<dbReference type="Pfam" id="PF01545">
    <property type="entry name" value="Cation_efflux"/>
    <property type="match status" value="1"/>
</dbReference>
<evidence type="ECO:0000313" key="11">
    <source>
        <dbReference type="EMBL" id="MBZ2166467.1"/>
    </source>
</evidence>
<dbReference type="SUPFAM" id="SSF160240">
    <property type="entry name" value="Cation efflux protein cytoplasmic domain-like"/>
    <property type="match status" value="1"/>
</dbReference>
<gene>
    <name evidence="11" type="ORF">K8N75_10505</name>
</gene>
<proteinExistence type="inferred from homology"/>
<dbReference type="InterPro" id="IPR003731">
    <property type="entry name" value="Di-Nase_FeMo-co_biosynth"/>
</dbReference>
<dbReference type="PANTHER" id="PTHR43840:SF15">
    <property type="entry name" value="MITOCHONDRIAL METAL TRANSPORTER 1-RELATED"/>
    <property type="match status" value="1"/>
</dbReference>
<dbReference type="FunFam" id="1.20.1510.10:FF:000006">
    <property type="entry name" value="Divalent cation efflux transporter"/>
    <property type="match status" value="1"/>
</dbReference>
<sequence>MGENDSIGLKKGERAAKYSTIANFSLAIIKAVVGVLSGSIALLADAVHSFSDIFASLAVFIGLKLSQRKPDEKFPYGYYKFETLSSLIISVIIIISGIEIAIESINGIITPKPISMPLTAIAVALISVFVSFFLARLKDRVGKEINSPALINDGKHSFVDIFSSFIVFFGILSAYIGYPIFQGFAGFAVAMLIIYIGIKFGKEAVLVLLDANLDPKIVEKIKEIAINFEGVEGAHDIKVRRSGPYVFAELHLETEKRLTIQKANEISEGLEKRIKNVVNDLDNIMIKIEPENKLVVRIAIPVDKDEGLNSIISKHFGKAPYFLITDVNKDNIKNLQIKENPAATIEQKRGLKTVKFLKNEEVNIVLFNGKINEGPSYALSDELISVVKPNGENLKDMLLNAAINDDIL</sequence>
<comment type="similarity">
    <text evidence="2">Belongs to the cation diffusion facilitator (CDF) transporter (TC 2.A.4) family.</text>
</comment>
<feature type="transmembrane region" description="Helical" evidence="7">
    <location>
        <begin position="158"/>
        <end position="178"/>
    </location>
</feature>
<evidence type="ECO:0000256" key="3">
    <source>
        <dbReference type="ARBA" id="ARBA00022448"/>
    </source>
</evidence>
<dbReference type="PANTHER" id="PTHR43840">
    <property type="entry name" value="MITOCHONDRIAL METAL TRANSPORTER 1-RELATED"/>
    <property type="match status" value="1"/>
</dbReference>
<dbReference type="InterPro" id="IPR050291">
    <property type="entry name" value="CDF_Transporter"/>
</dbReference>
<dbReference type="InterPro" id="IPR033913">
    <property type="entry name" value="MTH1175_dom"/>
</dbReference>
<dbReference type="Proteomes" id="UP000825933">
    <property type="component" value="Unassembled WGS sequence"/>
</dbReference>
<dbReference type="InterPro" id="IPR058533">
    <property type="entry name" value="Cation_efflux_TM"/>
</dbReference>
<keyword evidence="3" id="KW-0813">Transport</keyword>
<dbReference type="GO" id="GO:0016020">
    <property type="term" value="C:membrane"/>
    <property type="evidence" value="ECO:0007669"/>
    <property type="project" value="UniProtKB-SubCell"/>
</dbReference>
<organism evidence="11 12">
    <name type="scientific">Methanobacterium spitsbergense</name>
    <dbReference type="NCBI Taxonomy" id="2874285"/>
    <lineage>
        <taxon>Archaea</taxon>
        <taxon>Methanobacteriati</taxon>
        <taxon>Methanobacteriota</taxon>
        <taxon>Methanomada group</taxon>
        <taxon>Methanobacteria</taxon>
        <taxon>Methanobacteriales</taxon>
        <taxon>Methanobacteriaceae</taxon>
        <taxon>Methanobacterium</taxon>
    </lineage>
</organism>
<evidence type="ECO:0000256" key="2">
    <source>
        <dbReference type="ARBA" id="ARBA00008114"/>
    </source>
</evidence>
<dbReference type="InterPro" id="IPR027469">
    <property type="entry name" value="Cation_efflux_TMD_sf"/>
</dbReference>
<dbReference type="InterPro" id="IPR027470">
    <property type="entry name" value="Cation_efflux_CTD"/>
</dbReference>
<dbReference type="Gene3D" id="3.30.70.1350">
    <property type="entry name" value="Cation efflux protein, cytoplasmic domain"/>
    <property type="match status" value="1"/>
</dbReference>
<comment type="caution">
    <text evidence="11">The sequence shown here is derived from an EMBL/GenBank/DDBJ whole genome shotgun (WGS) entry which is preliminary data.</text>
</comment>
<comment type="subcellular location">
    <subcellularLocation>
        <location evidence="1">Membrane</location>
        <topology evidence="1">Multi-pass membrane protein</topology>
    </subcellularLocation>
</comment>
<accession>A0A8T5UW32</accession>
<dbReference type="SUPFAM" id="SSF53146">
    <property type="entry name" value="Nitrogenase accessory factor-like"/>
    <property type="match status" value="1"/>
</dbReference>
<reference evidence="12" key="1">
    <citation type="journal article" date="2022" name="Microbiol. Resour. Announc.">
        <title>Draft Genome Sequence of a Methanogenic Archaeon from West Spitsbergen Permafrost.</title>
        <authorList>
            <person name="Trubitsyn V."/>
            <person name="Rivkina E."/>
            <person name="Shcherbakova V."/>
        </authorList>
    </citation>
    <scope>NUCLEOTIDE SEQUENCE [LARGE SCALE GENOMIC DNA]</scope>
    <source>
        <strain evidence="12">VT</strain>
    </source>
</reference>
<protein>
    <submittedName>
        <fullName evidence="11">Cation diffusion facilitator family transporter</fullName>
    </submittedName>
</protein>